<dbReference type="Proteomes" id="UP001244011">
    <property type="component" value="Unassembled WGS sequence"/>
</dbReference>
<dbReference type="Gene3D" id="3.40.50.300">
    <property type="entry name" value="P-loop containing nucleotide triphosphate hydrolases"/>
    <property type="match status" value="1"/>
</dbReference>
<reference evidence="2" key="1">
    <citation type="submission" date="2023-06" db="EMBL/GenBank/DDBJ databases">
        <title>Genome-scale phylogeny and comparative genomics of the fungal order Sordariales.</title>
        <authorList>
            <consortium name="Lawrence Berkeley National Laboratory"/>
            <person name="Hensen N."/>
            <person name="Bonometti L."/>
            <person name="Westerberg I."/>
            <person name="Brannstrom I.O."/>
            <person name="Guillou S."/>
            <person name="Cros-Aarteil S."/>
            <person name="Calhoun S."/>
            <person name="Haridas S."/>
            <person name="Kuo A."/>
            <person name="Mondo S."/>
            <person name="Pangilinan J."/>
            <person name="Riley R."/>
            <person name="Labutti K."/>
            <person name="Andreopoulos B."/>
            <person name="Lipzen A."/>
            <person name="Chen C."/>
            <person name="Yanf M."/>
            <person name="Daum C."/>
            <person name="Ng V."/>
            <person name="Clum A."/>
            <person name="Steindorff A."/>
            <person name="Ohm R."/>
            <person name="Martin F."/>
            <person name="Silar P."/>
            <person name="Natvig D."/>
            <person name="Lalanne C."/>
            <person name="Gautier V."/>
            <person name="Ament-Velasquez S.L."/>
            <person name="Kruys A."/>
            <person name="Hutchinson M.I."/>
            <person name="Powell A.J."/>
            <person name="Barry K."/>
            <person name="Miller A.N."/>
            <person name="Grigoriev I.V."/>
            <person name="Debuchy R."/>
            <person name="Gladieux P."/>
            <person name="Thoren M.H."/>
            <person name="Johannesson H."/>
        </authorList>
    </citation>
    <scope>NUCLEOTIDE SEQUENCE</scope>
    <source>
        <strain evidence="2">8032-3</strain>
    </source>
</reference>
<dbReference type="InterPro" id="IPR027417">
    <property type="entry name" value="P-loop_NTPase"/>
</dbReference>
<evidence type="ECO:0008006" key="4">
    <source>
        <dbReference type="Google" id="ProtNLM"/>
    </source>
</evidence>
<evidence type="ECO:0000313" key="3">
    <source>
        <dbReference type="Proteomes" id="UP001244011"/>
    </source>
</evidence>
<dbReference type="AlphaFoldDB" id="A0AAJ0C8T8"/>
<dbReference type="EMBL" id="MU838998">
    <property type="protein sequence ID" value="KAK1772075.1"/>
    <property type="molecule type" value="Genomic_DNA"/>
</dbReference>
<comment type="caution">
    <text evidence="2">The sequence shown here is derived from an EMBL/GenBank/DDBJ whole genome shotgun (WGS) entry which is preliminary data.</text>
</comment>
<protein>
    <recommendedName>
        <fullName evidence="4">ATPase AAA-type core domain-containing protein</fullName>
    </recommendedName>
</protein>
<keyword evidence="3" id="KW-1185">Reference proteome</keyword>
<dbReference type="GeneID" id="85312800"/>
<organism evidence="2 3">
    <name type="scientific">Phialemonium atrogriseum</name>
    <dbReference type="NCBI Taxonomy" id="1093897"/>
    <lineage>
        <taxon>Eukaryota</taxon>
        <taxon>Fungi</taxon>
        <taxon>Dikarya</taxon>
        <taxon>Ascomycota</taxon>
        <taxon>Pezizomycotina</taxon>
        <taxon>Sordariomycetes</taxon>
        <taxon>Sordariomycetidae</taxon>
        <taxon>Cephalothecales</taxon>
        <taxon>Cephalothecaceae</taxon>
        <taxon>Phialemonium</taxon>
    </lineage>
</organism>
<proteinExistence type="predicted"/>
<name>A0AAJ0C8T8_9PEZI</name>
<dbReference type="PANTHER" id="PTHR46411:SF3">
    <property type="entry name" value="AAA+ ATPASE DOMAIN-CONTAINING PROTEIN"/>
    <property type="match status" value="1"/>
</dbReference>
<gene>
    <name evidence="2" type="ORF">QBC33DRAFT_555239</name>
</gene>
<feature type="region of interest" description="Disordered" evidence="1">
    <location>
        <begin position="288"/>
        <end position="309"/>
    </location>
</feature>
<dbReference type="SUPFAM" id="SSF52540">
    <property type="entry name" value="P-loop containing nucleoside triphosphate hydrolases"/>
    <property type="match status" value="1"/>
</dbReference>
<accession>A0AAJ0C8T8</accession>
<evidence type="ECO:0000313" key="2">
    <source>
        <dbReference type="EMBL" id="KAK1772075.1"/>
    </source>
</evidence>
<sequence length="309" mass="34602">MSYQEHVGTSRKCLAGDIFDNYGYGNEDDEDENCACENIRAGRPSINITGRVIIDAFAYGKFGPGSAIEVKPLKKQGLYTEATDEGVDDEDEDDLGLLTKTLNRQDQTNTFSIFQIISLSSQLPTSPSSPYITCMLVNWALISQADALLRSRLEPSQTARDLSCVMLSSLEYYTGIIFLTTNLPQELDNAFISRLDIHLKYSGLTFDNRRRLWQNLLQLHEDTLFQAGLRVMLSDKDLDDLATWRLNGREIKNSVKNATKWCFIKKMDVTAHALKVGINVTAPLAESEVGGDASQSGSRKRGRVDDEYY</sequence>
<dbReference type="RefSeq" id="XP_060288288.1">
    <property type="nucleotide sequence ID" value="XM_060429613.1"/>
</dbReference>
<evidence type="ECO:0000256" key="1">
    <source>
        <dbReference type="SAM" id="MobiDB-lite"/>
    </source>
</evidence>
<dbReference type="PANTHER" id="PTHR46411">
    <property type="entry name" value="FAMILY ATPASE, PUTATIVE-RELATED"/>
    <property type="match status" value="1"/>
</dbReference>